<dbReference type="GO" id="GO:0000976">
    <property type="term" value="F:transcription cis-regulatory region binding"/>
    <property type="evidence" value="ECO:0007669"/>
    <property type="project" value="TreeGrafter"/>
</dbReference>
<dbReference type="SUPFAM" id="SSF53822">
    <property type="entry name" value="Periplasmic binding protein-like I"/>
    <property type="match status" value="1"/>
</dbReference>
<dbReference type="AlphaFoldDB" id="A0A7G6YG22"/>
<dbReference type="Pfam" id="PF13377">
    <property type="entry name" value="Peripla_BP_3"/>
    <property type="match status" value="1"/>
</dbReference>
<keyword evidence="3" id="KW-0804">Transcription</keyword>
<evidence type="ECO:0000256" key="4">
    <source>
        <dbReference type="SAM" id="MobiDB-lite"/>
    </source>
</evidence>
<dbReference type="InterPro" id="IPR028082">
    <property type="entry name" value="Peripla_BP_I"/>
</dbReference>
<dbReference type="Gene3D" id="1.10.260.40">
    <property type="entry name" value="lambda repressor-like DNA-binding domains"/>
    <property type="match status" value="1"/>
</dbReference>
<feature type="region of interest" description="Disordered" evidence="4">
    <location>
        <begin position="334"/>
        <end position="354"/>
    </location>
</feature>
<protein>
    <submittedName>
        <fullName evidence="6">LacI family transcriptional regulator</fullName>
    </submittedName>
</protein>
<dbReference type="Gene3D" id="3.40.50.2300">
    <property type="match status" value="2"/>
</dbReference>
<dbReference type="SUPFAM" id="SSF47413">
    <property type="entry name" value="lambda repressor-like DNA-binding domains"/>
    <property type="match status" value="1"/>
</dbReference>
<dbReference type="PROSITE" id="PS50932">
    <property type="entry name" value="HTH_LACI_2"/>
    <property type="match status" value="1"/>
</dbReference>
<dbReference type="PANTHER" id="PTHR30146">
    <property type="entry name" value="LACI-RELATED TRANSCRIPTIONAL REPRESSOR"/>
    <property type="match status" value="1"/>
</dbReference>
<feature type="domain" description="HTH lacI-type" evidence="5">
    <location>
        <begin position="16"/>
        <end position="70"/>
    </location>
</feature>
<proteinExistence type="predicted"/>
<evidence type="ECO:0000259" key="5">
    <source>
        <dbReference type="PROSITE" id="PS50932"/>
    </source>
</evidence>
<dbReference type="PANTHER" id="PTHR30146:SF138">
    <property type="entry name" value="TRANSCRIPTIONAL REGULATORY PROTEIN"/>
    <property type="match status" value="1"/>
</dbReference>
<reference evidence="7" key="1">
    <citation type="submission" date="2019-09" db="EMBL/GenBank/DDBJ databases">
        <title>Antimicrobial potential of Antarctic Bacteria.</title>
        <authorList>
            <person name="Benaud N."/>
            <person name="Edwards R.J."/>
            <person name="Ferrari B.C."/>
        </authorList>
    </citation>
    <scope>NUCLEOTIDE SEQUENCE [LARGE SCALE GENOMIC DNA]</scope>
    <source>
        <strain evidence="7">INR9</strain>
    </source>
</reference>
<organism evidence="6 7">
    <name type="scientific">Leifsonia shinshuensis</name>
    <dbReference type="NCBI Taxonomy" id="150026"/>
    <lineage>
        <taxon>Bacteria</taxon>
        <taxon>Bacillati</taxon>
        <taxon>Actinomycetota</taxon>
        <taxon>Actinomycetes</taxon>
        <taxon>Micrococcales</taxon>
        <taxon>Microbacteriaceae</taxon>
        <taxon>Leifsonia</taxon>
    </lineage>
</organism>
<dbReference type="KEGG" id="lse:F1C12_21535"/>
<dbReference type="EMBL" id="CP043641">
    <property type="protein sequence ID" value="QNE37437.1"/>
    <property type="molecule type" value="Genomic_DNA"/>
</dbReference>
<dbReference type="SMART" id="SM00354">
    <property type="entry name" value="HTH_LACI"/>
    <property type="match status" value="1"/>
</dbReference>
<name>A0A7G6YG22_9MICO</name>
<gene>
    <name evidence="6" type="ORF">F1C12_21535</name>
</gene>
<dbReference type="CDD" id="cd01392">
    <property type="entry name" value="HTH_LacI"/>
    <property type="match status" value="1"/>
</dbReference>
<accession>A0A7G6YG22</accession>
<dbReference type="RefSeq" id="WP_185276850.1">
    <property type="nucleotide sequence ID" value="NZ_CP043641.1"/>
</dbReference>
<dbReference type="GO" id="GO:0003700">
    <property type="term" value="F:DNA-binding transcription factor activity"/>
    <property type="evidence" value="ECO:0007669"/>
    <property type="project" value="TreeGrafter"/>
</dbReference>
<keyword evidence="2" id="KW-0238">DNA-binding</keyword>
<keyword evidence="1" id="KW-0805">Transcription regulation</keyword>
<dbReference type="InterPro" id="IPR010982">
    <property type="entry name" value="Lambda_DNA-bd_dom_sf"/>
</dbReference>
<evidence type="ECO:0000256" key="2">
    <source>
        <dbReference type="ARBA" id="ARBA00023125"/>
    </source>
</evidence>
<evidence type="ECO:0000256" key="3">
    <source>
        <dbReference type="ARBA" id="ARBA00023163"/>
    </source>
</evidence>
<evidence type="ECO:0000313" key="7">
    <source>
        <dbReference type="Proteomes" id="UP000515511"/>
    </source>
</evidence>
<evidence type="ECO:0000256" key="1">
    <source>
        <dbReference type="ARBA" id="ARBA00023015"/>
    </source>
</evidence>
<evidence type="ECO:0000313" key="6">
    <source>
        <dbReference type="EMBL" id="QNE37437.1"/>
    </source>
</evidence>
<dbReference type="Proteomes" id="UP000515511">
    <property type="component" value="Chromosome"/>
</dbReference>
<dbReference type="Pfam" id="PF00356">
    <property type="entry name" value="LacI"/>
    <property type="match status" value="1"/>
</dbReference>
<dbReference type="CDD" id="cd06267">
    <property type="entry name" value="PBP1_LacI_sugar_binding-like"/>
    <property type="match status" value="1"/>
</dbReference>
<dbReference type="InterPro" id="IPR000843">
    <property type="entry name" value="HTH_LacI"/>
</dbReference>
<sequence length="354" mass="37573">MSPQLRGYPDGTDRPATLADVAAASGVATSTASRALSNPGRVNAITRERIEQAARELNYIPNSQARALTSGRTRCIAVLVSDVTNPFYFGIIRGTQQQLKAAGYTQLLVDTEESDELEDGMLHKLRPSFDGAILAASRLTDRRLTALAADVPIVAINRQTRGVANVFIDTPNGVEQAVGHLASLGHRSIVYASGPETSWSNERRWRALVRAAERYEVETLRVGPFAPRQYAGAAAADAVLHAGATACIAFNDLLAIGMLARFRERGVSVPDDVSLVGCDDIFGADFCNPPLTTLTAPIEQAGRTAVAMLLARLDESAAPVSRQAATLPTHLTVRASTGPAPATPTPHISTKGRA</sequence>
<dbReference type="InterPro" id="IPR046335">
    <property type="entry name" value="LacI/GalR-like_sensor"/>
</dbReference>